<evidence type="ECO:0008006" key="4">
    <source>
        <dbReference type="Google" id="ProtNLM"/>
    </source>
</evidence>
<sequence>MVWSWLALLLLVLSIDDKCIDHRHVHKPQKDSLVELSTAHRLLQRVALQPQLVVNVDPTHPTMVVTYRRKLRWRCSAKFVCVLLCPAIHFKSNMLYIQRNDS</sequence>
<feature type="chain" id="PRO_5025548435" description="RxLR effector protein" evidence="1">
    <location>
        <begin position="22"/>
        <end position="102"/>
    </location>
</feature>
<evidence type="ECO:0000313" key="2">
    <source>
        <dbReference type="EMBL" id="KAE8976753.1"/>
    </source>
</evidence>
<keyword evidence="1" id="KW-0732">Signal</keyword>
<accession>A0A6A3I9R3</accession>
<gene>
    <name evidence="2" type="ORF">PF011_g23919</name>
</gene>
<feature type="signal peptide" evidence="1">
    <location>
        <begin position="1"/>
        <end position="21"/>
    </location>
</feature>
<protein>
    <recommendedName>
        <fullName evidence="4">RxLR effector protein</fullName>
    </recommendedName>
</protein>
<evidence type="ECO:0000256" key="1">
    <source>
        <dbReference type="SAM" id="SignalP"/>
    </source>
</evidence>
<dbReference type="Proteomes" id="UP000460718">
    <property type="component" value="Unassembled WGS sequence"/>
</dbReference>
<comment type="caution">
    <text evidence="2">The sequence shown here is derived from an EMBL/GenBank/DDBJ whole genome shotgun (WGS) entry which is preliminary data.</text>
</comment>
<organism evidence="2 3">
    <name type="scientific">Phytophthora fragariae</name>
    <dbReference type="NCBI Taxonomy" id="53985"/>
    <lineage>
        <taxon>Eukaryota</taxon>
        <taxon>Sar</taxon>
        <taxon>Stramenopiles</taxon>
        <taxon>Oomycota</taxon>
        <taxon>Peronosporomycetes</taxon>
        <taxon>Peronosporales</taxon>
        <taxon>Peronosporaceae</taxon>
        <taxon>Phytophthora</taxon>
    </lineage>
</organism>
<evidence type="ECO:0000313" key="3">
    <source>
        <dbReference type="Proteomes" id="UP000460718"/>
    </source>
</evidence>
<name>A0A6A3I9R3_9STRA</name>
<proteinExistence type="predicted"/>
<dbReference type="AlphaFoldDB" id="A0A6A3I9R3"/>
<dbReference type="EMBL" id="QXFW01002634">
    <property type="protein sequence ID" value="KAE8976753.1"/>
    <property type="molecule type" value="Genomic_DNA"/>
</dbReference>
<reference evidence="2 3" key="1">
    <citation type="submission" date="2018-09" db="EMBL/GenBank/DDBJ databases">
        <title>Genomic investigation of the strawberry pathogen Phytophthora fragariae indicates pathogenicity is determined by transcriptional variation in three key races.</title>
        <authorList>
            <person name="Adams T.M."/>
            <person name="Armitage A.D."/>
            <person name="Sobczyk M.K."/>
            <person name="Bates H.J."/>
            <person name="Dunwell J.M."/>
            <person name="Nellist C.F."/>
            <person name="Harrison R.J."/>
        </authorList>
    </citation>
    <scope>NUCLEOTIDE SEQUENCE [LARGE SCALE GENOMIC DNA]</scope>
    <source>
        <strain evidence="2 3">SCRP245</strain>
    </source>
</reference>